<comment type="pathway">
    <text evidence="4">Amine and polyamine biosynthesis; spermidine biosynthesis; spermidine from putrescine: step 1/1.</text>
</comment>
<feature type="binding site" evidence="4">
    <location>
        <position position="70"/>
    </location>
    <ligand>
        <name>spermidine</name>
        <dbReference type="ChEBI" id="CHEBI:57834"/>
    </ligand>
</feature>
<gene>
    <name evidence="4" type="primary">speE</name>
    <name evidence="9" type="ORF">HMPREF1705_03289</name>
</gene>
<evidence type="ECO:0000313" key="9">
    <source>
        <dbReference type="EMBL" id="KRT36023.1"/>
    </source>
</evidence>
<reference evidence="10" key="1">
    <citation type="submission" date="2012-09" db="EMBL/GenBank/DDBJ databases">
        <authorList>
            <person name="Weinstock G."/>
            <person name="Sodergren E."/>
            <person name="Clifton S."/>
            <person name="Fulton L."/>
            <person name="Fulton B."/>
            <person name="Courtney L."/>
            <person name="Fronick C."/>
            <person name="Harrison M."/>
            <person name="Strong C."/>
            <person name="Farmer C."/>
            <person name="Delehaunty K."/>
            <person name="Markovic C."/>
            <person name="Hall O."/>
            <person name="Minx P."/>
            <person name="Tomlinson C."/>
            <person name="Mitreva M."/>
            <person name="Nelson J."/>
            <person name="Hou S."/>
            <person name="Wollam A."/>
            <person name="Pepin K.H."/>
            <person name="Johnson M."/>
            <person name="Bhonagiri V."/>
            <person name="Nash W.E."/>
            <person name="Suruliraj S."/>
            <person name="Warren W."/>
            <person name="Chinwalla A."/>
            <person name="Mardis E.R."/>
            <person name="Wilson R.K."/>
        </authorList>
    </citation>
    <scope>NUCLEOTIDE SEQUENCE [LARGE SCALE GENOMIC DNA]</scope>
    <source>
        <strain evidence="10">OS1</strain>
    </source>
</reference>
<keyword evidence="2 4" id="KW-0808">Transferase</keyword>
<feature type="binding site" evidence="4">
    <location>
        <position position="94"/>
    </location>
    <ligand>
        <name>spermidine</name>
        <dbReference type="ChEBI" id="CHEBI:57834"/>
    </ligand>
</feature>
<feature type="binding site" evidence="4">
    <location>
        <begin position="163"/>
        <end position="166"/>
    </location>
    <ligand>
        <name>spermidine</name>
        <dbReference type="ChEBI" id="CHEBI:57834"/>
    </ligand>
</feature>
<comment type="caution">
    <text evidence="4">Lacks conserved residue(s) required for the propagation of feature annotation.</text>
</comment>
<dbReference type="GO" id="GO:0008295">
    <property type="term" value="P:spermidine biosynthetic process"/>
    <property type="evidence" value="ECO:0007669"/>
    <property type="project" value="UniProtKB-UniRule"/>
</dbReference>
<dbReference type="STRING" id="592015.HMPREF1705_03289"/>
<dbReference type="EMBL" id="ACJX03000001">
    <property type="protein sequence ID" value="KRT36023.1"/>
    <property type="molecule type" value="Genomic_DNA"/>
</dbReference>
<evidence type="ECO:0000256" key="5">
    <source>
        <dbReference type="PROSITE-ProRule" id="PRU00354"/>
    </source>
</evidence>
<protein>
    <recommendedName>
        <fullName evidence="4">Polyamine aminopropyltransferase</fullName>
    </recommendedName>
    <alternativeName>
        <fullName evidence="4">Putrescine aminopropyltransferase</fullName>
        <shortName evidence="4">PAPT</shortName>
    </alternativeName>
    <alternativeName>
        <fullName evidence="4">Spermidine synthase</fullName>
        <shortName evidence="4">SPDS</shortName>
        <shortName evidence="4">SPDSY</shortName>
        <ecNumber evidence="4">2.5.1.16</ecNumber>
    </alternativeName>
</protein>
<comment type="catalytic activity">
    <reaction evidence="4 7">
        <text>S-adenosyl 3-(methylsulfanyl)propylamine + putrescine = S-methyl-5'-thioadenosine + spermidine + H(+)</text>
        <dbReference type="Rhea" id="RHEA:12721"/>
        <dbReference type="ChEBI" id="CHEBI:15378"/>
        <dbReference type="ChEBI" id="CHEBI:17509"/>
        <dbReference type="ChEBI" id="CHEBI:57443"/>
        <dbReference type="ChEBI" id="CHEBI:57834"/>
        <dbReference type="ChEBI" id="CHEBI:326268"/>
        <dbReference type="EC" id="2.5.1.16"/>
    </reaction>
</comment>
<dbReference type="HAMAP" id="MF_00198">
    <property type="entry name" value="Spermidine_synth"/>
    <property type="match status" value="1"/>
</dbReference>
<dbReference type="CDD" id="cd02440">
    <property type="entry name" value="AdoMet_MTases"/>
    <property type="match status" value="1"/>
</dbReference>
<dbReference type="Pfam" id="PF01564">
    <property type="entry name" value="Spermine_synth"/>
    <property type="match status" value="1"/>
</dbReference>
<dbReference type="PANTHER" id="PTHR11558:SF11">
    <property type="entry name" value="SPERMIDINE SYNTHASE"/>
    <property type="match status" value="1"/>
</dbReference>
<sequence>MGAMERRVADLWFTEYQTPNLRLGLRIRDVLLNKQSPYQHILVVDTDQYGKVLVLDGAIQLTENDEFCYHEMMAHLVLCAHPCPERVLVIGGGDGGVVREAIKHEAVKKVTLVDIDEDVINTSRTFFPNVSCALEDERVEIKPMDALLYVKERFNEFDIVIIDSTDPVDFASGLFEPEFYRDVHKALKDNGLMIAQTESPFAEPKLLSEAVKGLRSVFENVYLAWGVVPTYPTGFWTYSVGSKNIDPRIQRRSAPKGTKYYSDDMHSLAFKLPPFVWEIIDGDNLKEAKAD</sequence>
<dbReference type="UniPathway" id="UPA00248">
    <property type="reaction ID" value="UER00314"/>
</dbReference>
<evidence type="ECO:0000256" key="3">
    <source>
        <dbReference type="ARBA" id="ARBA00023115"/>
    </source>
</evidence>
<evidence type="ECO:0000256" key="6">
    <source>
        <dbReference type="RuleBase" id="RU003836"/>
    </source>
</evidence>
<dbReference type="InterPro" id="IPR035246">
    <property type="entry name" value="Spermidine_synt_N"/>
</dbReference>
<dbReference type="InterPro" id="IPR037163">
    <property type="entry name" value="Spermidine_synt_N_sf"/>
</dbReference>
<feature type="active site" description="Proton acceptor" evidence="4 5">
    <location>
        <position position="163"/>
    </location>
</feature>
<evidence type="ECO:0000256" key="1">
    <source>
        <dbReference type="ARBA" id="ARBA00007867"/>
    </source>
</evidence>
<dbReference type="Gene3D" id="3.40.50.150">
    <property type="entry name" value="Vaccinia Virus protein VP39"/>
    <property type="match status" value="1"/>
</dbReference>
<dbReference type="NCBIfam" id="TIGR00417">
    <property type="entry name" value="speE"/>
    <property type="match status" value="1"/>
</dbReference>
<evidence type="ECO:0000256" key="4">
    <source>
        <dbReference type="HAMAP-Rule" id="MF_00198"/>
    </source>
</evidence>
<evidence type="ECO:0000313" key="10">
    <source>
        <dbReference type="Proteomes" id="UP000005273"/>
    </source>
</evidence>
<dbReference type="PROSITE" id="PS01330">
    <property type="entry name" value="PABS_1"/>
    <property type="match status" value="1"/>
</dbReference>
<accession>A0A0T5XCG2</accession>
<dbReference type="SUPFAM" id="SSF53335">
    <property type="entry name" value="S-adenosyl-L-methionine-dependent methyltransferases"/>
    <property type="match status" value="1"/>
</dbReference>
<dbReference type="RefSeq" id="WP_057940898.1">
    <property type="nucleotide sequence ID" value="NZ_ACJX03000001.1"/>
</dbReference>
<dbReference type="OrthoDB" id="9793120at2"/>
<dbReference type="Proteomes" id="UP000005273">
    <property type="component" value="Unassembled WGS sequence"/>
</dbReference>
<dbReference type="AlphaFoldDB" id="A0A0T5XCG2"/>
<dbReference type="InterPro" id="IPR029063">
    <property type="entry name" value="SAM-dependent_MTases_sf"/>
</dbReference>
<dbReference type="PROSITE" id="PS51006">
    <property type="entry name" value="PABS_2"/>
    <property type="match status" value="1"/>
</dbReference>
<proteinExistence type="inferred from homology"/>
<dbReference type="EC" id="2.5.1.16" evidence="4"/>
<keyword evidence="3 4" id="KW-0620">Polyamine biosynthesis</keyword>
<comment type="function">
    <text evidence="4">Catalyzes the irreversible transfer of a propylamine group from the amino donor S-adenosylmethioninamine (decarboxy-AdoMet) to putrescine (1,4-diaminobutane) to yield spermidine.</text>
</comment>
<dbReference type="eggNOG" id="COG0421">
    <property type="taxonomic scope" value="Bacteria"/>
</dbReference>
<organism evidence="9 10">
    <name type="scientific">Acetomicrobium hydrogeniformans ATCC BAA-1850</name>
    <dbReference type="NCBI Taxonomy" id="592015"/>
    <lineage>
        <taxon>Bacteria</taxon>
        <taxon>Thermotogati</taxon>
        <taxon>Synergistota</taxon>
        <taxon>Synergistia</taxon>
        <taxon>Synergistales</taxon>
        <taxon>Acetomicrobiaceae</taxon>
        <taxon>Acetomicrobium</taxon>
    </lineage>
</organism>
<dbReference type="Gene3D" id="2.30.140.10">
    <property type="entry name" value="Spermidine synthase, tetramerisation domain"/>
    <property type="match status" value="1"/>
</dbReference>
<evidence type="ECO:0000256" key="7">
    <source>
        <dbReference type="RuleBase" id="RU003837"/>
    </source>
</evidence>
<feature type="binding site" evidence="4">
    <location>
        <begin position="145"/>
        <end position="146"/>
    </location>
    <ligand>
        <name>S-methyl-5'-thioadenosine</name>
        <dbReference type="ChEBI" id="CHEBI:17509"/>
    </ligand>
</feature>
<dbReference type="InterPro" id="IPR030374">
    <property type="entry name" value="PABS"/>
</dbReference>
<comment type="similarity">
    <text evidence="1 4 6">Belongs to the spermidine/spermine synthase family.</text>
</comment>
<evidence type="ECO:0000259" key="8">
    <source>
        <dbReference type="PROSITE" id="PS51006"/>
    </source>
</evidence>
<dbReference type="Pfam" id="PF17284">
    <property type="entry name" value="Spermine_synt_N"/>
    <property type="match status" value="1"/>
</dbReference>
<comment type="subunit">
    <text evidence="4">Homodimer or homotetramer.</text>
</comment>
<feature type="binding site" evidence="4">
    <location>
        <position position="114"/>
    </location>
    <ligand>
        <name>S-methyl-5'-thioadenosine</name>
        <dbReference type="ChEBI" id="CHEBI:17509"/>
    </ligand>
</feature>
<keyword evidence="4 7" id="KW-0745">Spermidine biosynthesis</keyword>
<comment type="caution">
    <text evidence="9">The sequence shown here is derived from an EMBL/GenBank/DDBJ whole genome shotgun (WGS) entry which is preliminary data.</text>
</comment>
<feature type="domain" description="PABS" evidence="8">
    <location>
        <begin position="10"/>
        <end position="243"/>
    </location>
</feature>
<name>A0A0T5XCG2_9BACT</name>
<dbReference type="GO" id="GO:0004766">
    <property type="term" value="F:spermidine synthase activity"/>
    <property type="evidence" value="ECO:0007669"/>
    <property type="project" value="UniProtKB-UniRule"/>
</dbReference>
<keyword evidence="10" id="KW-1185">Reference proteome</keyword>
<dbReference type="PANTHER" id="PTHR11558">
    <property type="entry name" value="SPERMIDINE/SPERMINE SYNTHASE"/>
    <property type="match status" value="1"/>
</dbReference>
<dbReference type="NCBIfam" id="NF002010">
    <property type="entry name" value="PRK00811.1"/>
    <property type="match status" value="1"/>
</dbReference>
<evidence type="ECO:0000256" key="2">
    <source>
        <dbReference type="ARBA" id="ARBA00022679"/>
    </source>
</evidence>
<feature type="binding site" evidence="4">
    <location>
        <position position="39"/>
    </location>
    <ligand>
        <name>S-methyl-5'-thioadenosine</name>
        <dbReference type="ChEBI" id="CHEBI:17509"/>
    </ligand>
</feature>
<dbReference type="InterPro" id="IPR030373">
    <property type="entry name" value="PABS_CS"/>
</dbReference>
<dbReference type="InterPro" id="IPR001045">
    <property type="entry name" value="Spermi_synthase"/>
</dbReference>
<dbReference type="NCBIfam" id="NF037959">
    <property type="entry name" value="MFS_SpdSyn"/>
    <property type="match status" value="1"/>
</dbReference>